<comment type="caution">
    <text evidence="1">The sequence shown here is derived from an EMBL/GenBank/DDBJ whole genome shotgun (WGS) entry which is preliminary data.</text>
</comment>
<proteinExistence type="predicted"/>
<keyword evidence="2" id="KW-1185">Reference proteome</keyword>
<sequence length="90" mass="10092">MTFLYINASVKSTTKIGLCSSSWLSFASPIVRIPATLNHHNGDVLMTEPGCVRGQGILGFSFASFSFCWINYQSKLYYCFLVAETMLFNF</sequence>
<evidence type="ECO:0000313" key="2">
    <source>
        <dbReference type="Proteomes" id="UP000289340"/>
    </source>
</evidence>
<accession>A0A445IJL4</accession>
<protein>
    <submittedName>
        <fullName evidence="1">Uncharacterized protein</fullName>
    </submittedName>
</protein>
<dbReference type="Proteomes" id="UP000289340">
    <property type="component" value="Chromosome 10"/>
</dbReference>
<dbReference type="EMBL" id="QZWG01000010">
    <property type="protein sequence ID" value="RZB86250.1"/>
    <property type="molecule type" value="Genomic_DNA"/>
</dbReference>
<reference evidence="1 2" key="1">
    <citation type="submission" date="2018-09" db="EMBL/GenBank/DDBJ databases">
        <title>A high-quality reference genome of wild soybean provides a powerful tool to mine soybean genomes.</title>
        <authorList>
            <person name="Xie M."/>
            <person name="Chung C.Y.L."/>
            <person name="Li M.-W."/>
            <person name="Wong F.-L."/>
            <person name="Chan T.-F."/>
            <person name="Lam H.-M."/>
        </authorList>
    </citation>
    <scope>NUCLEOTIDE SEQUENCE [LARGE SCALE GENOMIC DNA]</scope>
    <source>
        <strain evidence="2">cv. W05</strain>
        <tissue evidence="1">Hypocotyl of etiolated seedlings</tissue>
    </source>
</reference>
<name>A0A445IJL4_GLYSO</name>
<dbReference type="AlphaFoldDB" id="A0A445IJL4"/>
<organism evidence="1 2">
    <name type="scientific">Glycine soja</name>
    <name type="common">Wild soybean</name>
    <dbReference type="NCBI Taxonomy" id="3848"/>
    <lineage>
        <taxon>Eukaryota</taxon>
        <taxon>Viridiplantae</taxon>
        <taxon>Streptophyta</taxon>
        <taxon>Embryophyta</taxon>
        <taxon>Tracheophyta</taxon>
        <taxon>Spermatophyta</taxon>
        <taxon>Magnoliopsida</taxon>
        <taxon>eudicotyledons</taxon>
        <taxon>Gunneridae</taxon>
        <taxon>Pentapetalae</taxon>
        <taxon>rosids</taxon>
        <taxon>fabids</taxon>
        <taxon>Fabales</taxon>
        <taxon>Fabaceae</taxon>
        <taxon>Papilionoideae</taxon>
        <taxon>50 kb inversion clade</taxon>
        <taxon>NPAAA clade</taxon>
        <taxon>indigoferoid/millettioid clade</taxon>
        <taxon>Phaseoleae</taxon>
        <taxon>Glycine</taxon>
        <taxon>Glycine subgen. Soja</taxon>
    </lineage>
</organism>
<gene>
    <name evidence="1" type="ORF">D0Y65_026358</name>
</gene>
<evidence type="ECO:0000313" key="1">
    <source>
        <dbReference type="EMBL" id="RZB86250.1"/>
    </source>
</evidence>